<feature type="binding site" evidence="11">
    <location>
        <position position="266"/>
    </location>
    <ligand>
        <name>NAD(+)</name>
        <dbReference type="ChEBI" id="CHEBI:57540"/>
    </ligand>
</feature>
<feature type="binding site" evidence="11">
    <location>
        <begin position="177"/>
        <end position="184"/>
    </location>
    <ligand>
        <name>NAD(+)</name>
        <dbReference type="ChEBI" id="CHEBI:57540"/>
    </ligand>
</feature>
<feature type="domain" description="FAD/NAD(P)-binding" evidence="16">
    <location>
        <begin position="7"/>
        <end position="322"/>
    </location>
</feature>
<evidence type="ECO:0000256" key="14">
    <source>
        <dbReference type="RuleBase" id="RU365040"/>
    </source>
</evidence>
<dbReference type="PROSITE" id="PS00076">
    <property type="entry name" value="PYRIDINE_REDOX_1"/>
    <property type="match status" value="1"/>
</dbReference>
<keyword evidence="5 14" id="KW-0521">NADP</keyword>
<evidence type="ECO:0000259" key="16">
    <source>
        <dbReference type="Pfam" id="PF07992"/>
    </source>
</evidence>
<keyword evidence="8 13" id="KW-0676">Redox-active center</keyword>
<evidence type="ECO:0000256" key="6">
    <source>
        <dbReference type="ARBA" id="ARBA00023002"/>
    </source>
</evidence>
<evidence type="ECO:0000256" key="11">
    <source>
        <dbReference type="PIRSR" id="PIRSR000350-3"/>
    </source>
</evidence>
<dbReference type="SUPFAM" id="SSF51905">
    <property type="entry name" value="FAD/NAD(P)-binding domain"/>
    <property type="match status" value="1"/>
</dbReference>
<dbReference type="InterPro" id="IPR016156">
    <property type="entry name" value="FAD/NAD-linked_Rdtase_dimer_sf"/>
</dbReference>
<keyword evidence="3 13" id="KW-0285">Flavoprotein</keyword>
<comment type="subunit">
    <text evidence="2">Homodimer.</text>
</comment>
<evidence type="ECO:0000256" key="1">
    <source>
        <dbReference type="ARBA" id="ARBA00007532"/>
    </source>
</evidence>
<evidence type="ECO:0000256" key="7">
    <source>
        <dbReference type="ARBA" id="ARBA00023157"/>
    </source>
</evidence>
<evidence type="ECO:0000256" key="13">
    <source>
        <dbReference type="RuleBase" id="RU003691"/>
    </source>
</evidence>
<dbReference type="InterPro" id="IPR006324">
    <property type="entry name" value="GSHR"/>
</dbReference>
<evidence type="ECO:0000256" key="8">
    <source>
        <dbReference type="ARBA" id="ARBA00023284"/>
    </source>
</evidence>
<comment type="catalytic activity">
    <reaction evidence="9 14">
        <text>2 glutathione + NADP(+) = glutathione disulfide + NADPH + H(+)</text>
        <dbReference type="Rhea" id="RHEA:11740"/>
        <dbReference type="ChEBI" id="CHEBI:15378"/>
        <dbReference type="ChEBI" id="CHEBI:57783"/>
        <dbReference type="ChEBI" id="CHEBI:57925"/>
        <dbReference type="ChEBI" id="CHEBI:58297"/>
        <dbReference type="ChEBI" id="CHEBI:58349"/>
        <dbReference type="EC" id="1.8.1.7"/>
    </reaction>
</comment>
<evidence type="ECO:0000256" key="10">
    <source>
        <dbReference type="PIRSR" id="PIRSR000350-2"/>
    </source>
</evidence>
<dbReference type="GO" id="GO:0006749">
    <property type="term" value="P:glutathione metabolic process"/>
    <property type="evidence" value="ECO:0007669"/>
    <property type="project" value="InterPro"/>
</dbReference>
<keyword evidence="6 13" id="KW-0560">Oxidoreductase</keyword>
<dbReference type="InterPro" id="IPR023753">
    <property type="entry name" value="FAD/NAD-binding_dom"/>
</dbReference>
<comment type="similarity">
    <text evidence="1 13">Belongs to the class-I pyridine nucleotide-disulfide oxidoreductase family.</text>
</comment>
<dbReference type="InterPro" id="IPR004099">
    <property type="entry name" value="Pyr_nucl-diS_OxRdtase_dimer"/>
</dbReference>
<evidence type="ECO:0000256" key="2">
    <source>
        <dbReference type="ARBA" id="ARBA00011738"/>
    </source>
</evidence>
<keyword evidence="11" id="KW-0520">NAD</keyword>
<proteinExistence type="inferred from homology"/>
<feature type="binding site" evidence="11">
    <location>
        <position position="307"/>
    </location>
    <ligand>
        <name>FAD</name>
        <dbReference type="ChEBI" id="CHEBI:57692"/>
    </ligand>
</feature>
<comment type="cofactor">
    <cofactor evidence="11">
        <name>FAD</name>
        <dbReference type="ChEBI" id="CHEBI:57692"/>
    </cofactor>
    <text evidence="11">Binds 1 FAD per subunit.</text>
</comment>
<dbReference type="InterPro" id="IPR001100">
    <property type="entry name" value="Pyr_nuc-diS_OxRdtase"/>
</dbReference>
<accession>A0A7W5Z0Z8</accession>
<gene>
    <name evidence="17" type="ORF">FHS81_000013</name>
</gene>
<dbReference type="GO" id="GO:0004362">
    <property type="term" value="F:glutathione-disulfide reductase (NADPH) activity"/>
    <property type="evidence" value="ECO:0007669"/>
    <property type="project" value="UniProtKB-EC"/>
</dbReference>
<dbReference type="NCBIfam" id="NF004776">
    <property type="entry name" value="PRK06116.1"/>
    <property type="match status" value="1"/>
</dbReference>
<feature type="binding site" evidence="11">
    <location>
        <position position="52"/>
    </location>
    <ligand>
        <name>FAD</name>
        <dbReference type="ChEBI" id="CHEBI:57692"/>
    </ligand>
</feature>
<dbReference type="GO" id="GO:0045454">
    <property type="term" value="P:cell redox homeostasis"/>
    <property type="evidence" value="ECO:0007669"/>
    <property type="project" value="InterPro"/>
</dbReference>
<dbReference type="InterPro" id="IPR036188">
    <property type="entry name" value="FAD/NAD-bd_sf"/>
</dbReference>
<feature type="active site" description="Proton acceptor" evidence="10">
    <location>
        <position position="440"/>
    </location>
</feature>
<dbReference type="RefSeq" id="WP_183750016.1">
    <property type="nucleotide sequence ID" value="NZ_JACICC010000001.1"/>
</dbReference>
<evidence type="ECO:0000313" key="18">
    <source>
        <dbReference type="Proteomes" id="UP000537592"/>
    </source>
</evidence>
<dbReference type="Gene3D" id="3.30.390.30">
    <property type="match status" value="1"/>
</dbReference>
<dbReference type="GO" id="GO:0005829">
    <property type="term" value="C:cytosol"/>
    <property type="evidence" value="ECO:0007669"/>
    <property type="project" value="TreeGrafter"/>
</dbReference>
<organism evidence="17 18">
    <name type="scientific">Pseudochelatococcus contaminans</name>
    <dbReference type="NCBI Taxonomy" id="1538103"/>
    <lineage>
        <taxon>Bacteria</taxon>
        <taxon>Pseudomonadati</taxon>
        <taxon>Pseudomonadota</taxon>
        <taxon>Alphaproteobacteria</taxon>
        <taxon>Hyphomicrobiales</taxon>
        <taxon>Chelatococcaceae</taxon>
        <taxon>Pseudochelatococcus</taxon>
    </lineage>
</organism>
<dbReference type="PIRSF" id="PIRSF000350">
    <property type="entry name" value="Mercury_reductase_MerA"/>
    <property type="match status" value="1"/>
</dbReference>
<evidence type="ECO:0000256" key="3">
    <source>
        <dbReference type="ARBA" id="ARBA00022630"/>
    </source>
</evidence>
<feature type="domain" description="Pyridine nucleotide-disulphide oxidoreductase dimerisation" evidence="15">
    <location>
        <begin position="342"/>
        <end position="450"/>
    </location>
</feature>
<keyword evidence="4 11" id="KW-0274">FAD</keyword>
<dbReference type="Pfam" id="PF02852">
    <property type="entry name" value="Pyr_redox_dim"/>
    <property type="match status" value="1"/>
</dbReference>
<evidence type="ECO:0000256" key="5">
    <source>
        <dbReference type="ARBA" id="ARBA00022857"/>
    </source>
</evidence>
<dbReference type="EMBL" id="JACICC010000001">
    <property type="protein sequence ID" value="MBB3807959.1"/>
    <property type="molecule type" value="Genomic_DNA"/>
</dbReference>
<dbReference type="SUPFAM" id="SSF55424">
    <property type="entry name" value="FAD/NAD-linked reductases, dimerisation (C-terminal) domain"/>
    <property type="match status" value="1"/>
</dbReference>
<evidence type="ECO:0000256" key="12">
    <source>
        <dbReference type="PIRSR" id="PIRSR000350-4"/>
    </source>
</evidence>
<evidence type="ECO:0000256" key="9">
    <source>
        <dbReference type="ARBA" id="ARBA00049142"/>
    </source>
</evidence>
<keyword evidence="7" id="KW-1015">Disulfide bond</keyword>
<dbReference type="GO" id="GO:0034599">
    <property type="term" value="P:cellular response to oxidative stress"/>
    <property type="evidence" value="ECO:0007669"/>
    <property type="project" value="TreeGrafter"/>
</dbReference>
<feature type="disulfide bond" description="Redox-active" evidence="12">
    <location>
        <begin position="43"/>
        <end position="48"/>
    </location>
</feature>
<dbReference type="AlphaFoldDB" id="A0A7W5Z0Z8"/>
<dbReference type="Pfam" id="PF07992">
    <property type="entry name" value="Pyr_redox_2"/>
    <property type="match status" value="1"/>
</dbReference>
<dbReference type="NCBIfam" id="TIGR01424">
    <property type="entry name" value="gluta_reduc_2"/>
    <property type="match status" value="1"/>
</dbReference>
<dbReference type="InterPro" id="IPR012999">
    <property type="entry name" value="Pyr_OxRdtase_I_AS"/>
</dbReference>
<dbReference type="PANTHER" id="PTHR42737:SF2">
    <property type="entry name" value="GLUTATHIONE REDUCTASE"/>
    <property type="match status" value="1"/>
</dbReference>
<dbReference type="Proteomes" id="UP000537592">
    <property type="component" value="Unassembled WGS sequence"/>
</dbReference>
<dbReference type="GO" id="GO:0050661">
    <property type="term" value="F:NADP binding"/>
    <property type="evidence" value="ECO:0007669"/>
    <property type="project" value="InterPro"/>
</dbReference>
<evidence type="ECO:0000313" key="17">
    <source>
        <dbReference type="EMBL" id="MBB3807959.1"/>
    </source>
</evidence>
<keyword evidence="18" id="KW-1185">Reference proteome</keyword>
<dbReference type="EC" id="1.8.1.7" evidence="14"/>
<dbReference type="PANTHER" id="PTHR42737">
    <property type="entry name" value="GLUTATHIONE REDUCTASE"/>
    <property type="match status" value="1"/>
</dbReference>
<keyword evidence="11" id="KW-0547">Nucleotide-binding</keyword>
<comment type="caution">
    <text evidence="17">The sequence shown here is derived from an EMBL/GenBank/DDBJ whole genome shotgun (WGS) entry which is preliminary data.</text>
</comment>
<evidence type="ECO:0000256" key="4">
    <source>
        <dbReference type="ARBA" id="ARBA00022827"/>
    </source>
</evidence>
<sequence>MASFDVDLFVIGGGSGGVRAARIASGHGASVMLAEEYRYGGTCVIRGCVPKKLLVHASRFPAQFSDAAGFGWSVGETAFSWHTLIRDKDAEISRLEGIYAKNLESSGVKLVRSRAVIEDANTVRLLATGARIRARYILIATGGAPVIDTTLPGHELAITSNEAFNLPDFPRRVLVVGGGYIGVEFAGIFDGLEADVSIAYRGKTLLRGFDADVVSALEDAYKARGITLKPNRTLSRLSRADNGAPIDVTFSDGETGTFDIVLSAIGRKPNVAGLGLETVGVRQKANGAIEVDGFSRSSVPSIYAVGDVTDRANLTPVAIREGHAFADTVFGNKSWQVDHSVIPTAVFSTPEIGTVGLTEEQARKAHGDVSIFRTSFRPLQATLSGSNDRVLMKIVVDKSNDRVLGVHIVGEGAGEMAQLVGIAVTIGATKADFDRTIALHPTSAEELVTLRTPIA</sequence>
<protein>
    <recommendedName>
        <fullName evidence="14">Glutathione reductase</fullName>
        <shortName evidence="14">GRase</shortName>
        <ecNumber evidence="14">1.8.1.7</ecNumber>
    </recommendedName>
</protein>
<name>A0A7W5Z0Z8_9HYPH</name>
<dbReference type="Gene3D" id="3.50.50.60">
    <property type="entry name" value="FAD/NAD(P)-binding domain"/>
    <property type="match status" value="2"/>
</dbReference>
<reference evidence="17 18" key="1">
    <citation type="submission" date="2020-08" db="EMBL/GenBank/DDBJ databases">
        <title>Genomic Encyclopedia of Type Strains, Phase IV (KMG-IV): sequencing the most valuable type-strain genomes for metagenomic binning, comparative biology and taxonomic classification.</title>
        <authorList>
            <person name="Goeker M."/>
        </authorList>
    </citation>
    <scope>NUCLEOTIDE SEQUENCE [LARGE SCALE GENOMIC DNA]</scope>
    <source>
        <strain evidence="17 18">DSM 28760</strain>
    </source>
</reference>
<evidence type="ECO:0000259" key="15">
    <source>
        <dbReference type="Pfam" id="PF02852"/>
    </source>
</evidence>
<dbReference type="PRINTS" id="PR00411">
    <property type="entry name" value="PNDRDTASEI"/>
</dbReference>
<dbReference type="PRINTS" id="PR00368">
    <property type="entry name" value="FADPNR"/>
</dbReference>
<comment type="function">
    <text evidence="14">Catalyzes the reduction of glutathione disulfide (GSSG) to reduced glutathione (GSH).</text>
</comment>
<dbReference type="GO" id="GO:0050660">
    <property type="term" value="F:flavin adenine dinucleotide binding"/>
    <property type="evidence" value="ECO:0007669"/>
    <property type="project" value="InterPro"/>
</dbReference>
<dbReference type="InterPro" id="IPR046952">
    <property type="entry name" value="GSHR/TRXR-like"/>
</dbReference>